<proteinExistence type="predicted"/>
<evidence type="ECO:0000313" key="3">
    <source>
        <dbReference type="Proteomes" id="UP001523216"/>
    </source>
</evidence>
<sequence length="123" mass="12951">MTPLEHRPDSAPGPRTGLEPVGDHDLLLDRSSWPGPGDLGAQLRVLLPALDQIRGPVGRLLLGAAGWTARPHQVVLADRTVSLGYLADQPSSMITVRCLDGGTFTMRVAPSGPVTRFIAPLGG</sequence>
<protein>
    <submittedName>
        <fullName evidence="2">DUF5994 family protein</fullName>
    </submittedName>
</protein>
<dbReference type="EMBL" id="JAMQOL010000037">
    <property type="protein sequence ID" value="MCM4081008.1"/>
    <property type="molecule type" value="Genomic_DNA"/>
</dbReference>
<name>A0ABT0Y4P4_9ACTN</name>
<dbReference type="Proteomes" id="UP001523216">
    <property type="component" value="Unassembled WGS sequence"/>
</dbReference>
<comment type="caution">
    <text evidence="2">The sequence shown here is derived from an EMBL/GenBank/DDBJ whole genome shotgun (WGS) entry which is preliminary data.</text>
</comment>
<organism evidence="2 3">
    <name type="scientific">Paractinoplanes hotanensis</name>
    <dbReference type="NCBI Taxonomy" id="2906497"/>
    <lineage>
        <taxon>Bacteria</taxon>
        <taxon>Bacillati</taxon>
        <taxon>Actinomycetota</taxon>
        <taxon>Actinomycetes</taxon>
        <taxon>Micromonosporales</taxon>
        <taxon>Micromonosporaceae</taxon>
        <taxon>Paractinoplanes</taxon>
    </lineage>
</organism>
<evidence type="ECO:0000256" key="1">
    <source>
        <dbReference type="SAM" id="MobiDB-lite"/>
    </source>
</evidence>
<reference evidence="2 3" key="1">
    <citation type="submission" date="2022-06" db="EMBL/GenBank/DDBJ databases">
        <title>Actinoplanes abujensis sp. nov., isolated from Nigerian arid soil.</title>
        <authorList>
            <person name="Ding P."/>
        </authorList>
    </citation>
    <scope>NUCLEOTIDE SEQUENCE [LARGE SCALE GENOMIC DNA]</scope>
    <source>
        <strain evidence="3">TRM88002</strain>
    </source>
</reference>
<feature type="region of interest" description="Disordered" evidence="1">
    <location>
        <begin position="1"/>
        <end position="26"/>
    </location>
</feature>
<gene>
    <name evidence="2" type="ORF">LXN57_25870</name>
</gene>
<evidence type="ECO:0000313" key="2">
    <source>
        <dbReference type="EMBL" id="MCM4081008.1"/>
    </source>
</evidence>
<dbReference type="RefSeq" id="WP_251800807.1">
    <property type="nucleotide sequence ID" value="NZ_JAMQOL010000037.1"/>
</dbReference>
<dbReference type="InterPro" id="IPR046036">
    <property type="entry name" value="DUF5994"/>
</dbReference>
<dbReference type="Pfam" id="PF19457">
    <property type="entry name" value="DUF5994"/>
    <property type="match status" value="1"/>
</dbReference>
<keyword evidence="3" id="KW-1185">Reference proteome</keyword>
<accession>A0ABT0Y4P4</accession>